<dbReference type="STRING" id="43265.A0A545VJX2"/>
<evidence type="ECO:0000259" key="20">
    <source>
        <dbReference type="PROSITE" id="PS51977"/>
    </source>
</evidence>
<dbReference type="PROSITE" id="PS51059">
    <property type="entry name" value="PARP_CATALYTIC"/>
    <property type="match status" value="1"/>
</dbReference>
<dbReference type="Pfam" id="PF05406">
    <property type="entry name" value="WGR"/>
    <property type="match status" value="1"/>
</dbReference>
<dbReference type="PANTHER" id="PTHR10459">
    <property type="entry name" value="DNA LIGASE"/>
    <property type="match status" value="1"/>
</dbReference>
<evidence type="ECO:0000256" key="12">
    <source>
        <dbReference type="ARBA" id="ARBA00023242"/>
    </source>
</evidence>
<proteinExistence type="inferred from homology"/>
<feature type="compositionally biased region" description="Acidic residues" evidence="16">
    <location>
        <begin position="213"/>
        <end position="224"/>
    </location>
</feature>
<dbReference type="GO" id="GO:1990404">
    <property type="term" value="F:NAD+-protein mono-ADP-ribosyltransferase activity"/>
    <property type="evidence" value="ECO:0007669"/>
    <property type="project" value="TreeGrafter"/>
</dbReference>
<dbReference type="SUPFAM" id="SSF56399">
    <property type="entry name" value="ADP-ribosylation"/>
    <property type="match status" value="1"/>
</dbReference>
<evidence type="ECO:0000256" key="1">
    <source>
        <dbReference type="ARBA" id="ARBA00004123"/>
    </source>
</evidence>
<keyword evidence="22" id="KW-1185">Reference proteome</keyword>
<evidence type="ECO:0000256" key="16">
    <source>
        <dbReference type="SAM" id="MobiDB-lite"/>
    </source>
</evidence>
<feature type="region of interest" description="Disordered" evidence="16">
    <location>
        <begin position="1"/>
        <end position="20"/>
    </location>
</feature>
<evidence type="ECO:0000256" key="11">
    <source>
        <dbReference type="ARBA" id="ARBA00023125"/>
    </source>
</evidence>
<dbReference type="OrthoDB" id="2017365at2759"/>
<protein>
    <recommendedName>
        <fullName evidence="15">Poly [ADP-ribose] polymerase</fullName>
        <shortName evidence="15">PARP</shortName>
        <ecNumber evidence="15">2.4.2.-</ecNumber>
    </recommendedName>
</protein>
<name>A0A545VJX2_9HYPO</name>
<keyword evidence="3 15" id="KW-0808">Transferase</keyword>
<dbReference type="GO" id="GO:0003950">
    <property type="term" value="F:NAD+ poly-ADP-ribosyltransferase activity"/>
    <property type="evidence" value="ECO:0007669"/>
    <property type="project" value="UniProtKB-UniRule"/>
</dbReference>
<dbReference type="InterPro" id="IPR008893">
    <property type="entry name" value="WGR_domain"/>
</dbReference>
<dbReference type="AlphaFoldDB" id="A0A545VJX2"/>
<evidence type="ECO:0000256" key="7">
    <source>
        <dbReference type="ARBA" id="ARBA00022765"/>
    </source>
</evidence>
<dbReference type="GO" id="GO:0070212">
    <property type="term" value="P:protein poly-ADP-ribosylation"/>
    <property type="evidence" value="ECO:0007669"/>
    <property type="project" value="TreeGrafter"/>
</dbReference>
<dbReference type="InterPro" id="IPR036930">
    <property type="entry name" value="WGR_dom_sf"/>
</dbReference>
<dbReference type="Pfam" id="PF02877">
    <property type="entry name" value="PARP_reg"/>
    <property type="match status" value="1"/>
</dbReference>
<feature type="region of interest" description="Disordered" evidence="16">
    <location>
        <begin position="171"/>
        <end position="243"/>
    </location>
</feature>
<comment type="catalytic activity">
    <reaction evidence="14">
        <text>NAD(+) + (ADP-D-ribosyl)n-acceptor = nicotinamide + (ADP-D-ribosyl)n+1-acceptor + H(+).</text>
        <dbReference type="EC" id="2.4.2.30"/>
    </reaction>
</comment>
<comment type="subcellular location">
    <subcellularLocation>
        <location evidence="1">Nucleus</location>
    </subcellularLocation>
</comment>
<feature type="compositionally biased region" description="Acidic residues" evidence="16">
    <location>
        <begin position="368"/>
        <end position="377"/>
    </location>
</feature>
<dbReference type="PROSITE" id="PS51977">
    <property type="entry name" value="WGR"/>
    <property type="match status" value="1"/>
</dbReference>
<evidence type="ECO:0000256" key="15">
    <source>
        <dbReference type="RuleBase" id="RU362114"/>
    </source>
</evidence>
<evidence type="ECO:0000256" key="5">
    <source>
        <dbReference type="ARBA" id="ARBA00022723"/>
    </source>
</evidence>
<dbReference type="PANTHER" id="PTHR10459:SF60">
    <property type="entry name" value="POLY [ADP-RIBOSE] POLYMERASE 2"/>
    <property type="match status" value="1"/>
</dbReference>
<dbReference type="Proteomes" id="UP000315783">
    <property type="component" value="Unassembled WGS sequence"/>
</dbReference>
<dbReference type="CDD" id="cd07997">
    <property type="entry name" value="WGR_PARP"/>
    <property type="match status" value="1"/>
</dbReference>
<dbReference type="GO" id="GO:0008270">
    <property type="term" value="F:zinc ion binding"/>
    <property type="evidence" value="ECO:0007669"/>
    <property type="project" value="UniProtKB-KW"/>
</dbReference>
<evidence type="ECO:0000256" key="6">
    <source>
        <dbReference type="ARBA" id="ARBA00022737"/>
    </source>
</evidence>
<keyword evidence="12" id="KW-0539">Nucleus</keyword>
<feature type="compositionally biased region" description="Basic and acidic residues" evidence="16">
    <location>
        <begin position="378"/>
        <end position="390"/>
    </location>
</feature>
<keyword evidence="7" id="KW-0013">ADP-ribosylation</keyword>
<feature type="domain" description="PARP catalytic" evidence="18">
    <location>
        <begin position="535"/>
        <end position="768"/>
    </location>
</feature>
<dbReference type="SUPFAM" id="SSF47587">
    <property type="entry name" value="Domain of poly(ADP-ribose) polymerase"/>
    <property type="match status" value="1"/>
</dbReference>
<evidence type="ECO:0000313" key="22">
    <source>
        <dbReference type="Proteomes" id="UP000315783"/>
    </source>
</evidence>
<organism evidence="21 22">
    <name type="scientific">Cordyceps javanica</name>
    <dbReference type="NCBI Taxonomy" id="43265"/>
    <lineage>
        <taxon>Eukaryota</taxon>
        <taxon>Fungi</taxon>
        <taxon>Dikarya</taxon>
        <taxon>Ascomycota</taxon>
        <taxon>Pezizomycotina</taxon>
        <taxon>Sordariomycetes</taxon>
        <taxon>Hypocreomycetidae</taxon>
        <taxon>Hypocreales</taxon>
        <taxon>Cordycipitaceae</taxon>
        <taxon>Cordyceps</taxon>
    </lineage>
</organism>
<keyword evidence="5" id="KW-0479">Metal-binding</keyword>
<gene>
    <name evidence="21" type="ORF">IF1G_10741</name>
</gene>
<dbReference type="FunFam" id="1.20.142.10:FF:000002">
    <property type="entry name" value="Poly [ADP-ribose] polymerase"/>
    <property type="match status" value="1"/>
</dbReference>
<keyword evidence="8" id="KW-0863">Zinc-finger</keyword>
<evidence type="ECO:0000259" key="19">
    <source>
        <dbReference type="PROSITE" id="PS51060"/>
    </source>
</evidence>
<accession>A0A545VJX2</accession>
<evidence type="ECO:0000256" key="10">
    <source>
        <dbReference type="ARBA" id="ARBA00023027"/>
    </source>
</evidence>
<feature type="domain" description="PARP alpha-helical" evidence="19">
    <location>
        <begin position="396"/>
        <end position="522"/>
    </location>
</feature>
<evidence type="ECO:0000256" key="4">
    <source>
        <dbReference type="ARBA" id="ARBA00022695"/>
    </source>
</evidence>
<evidence type="ECO:0000256" key="3">
    <source>
        <dbReference type="ARBA" id="ARBA00022679"/>
    </source>
</evidence>
<evidence type="ECO:0000256" key="9">
    <source>
        <dbReference type="ARBA" id="ARBA00022833"/>
    </source>
</evidence>
<dbReference type="GO" id="GO:0005730">
    <property type="term" value="C:nucleolus"/>
    <property type="evidence" value="ECO:0007669"/>
    <property type="project" value="TreeGrafter"/>
</dbReference>
<dbReference type="Pfam" id="PF00644">
    <property type="entry name" value="PARP"/>
    <property type="match status" value="1"/>
</dbReference>
<dbReference type="InterPro" id="IPR050800">
    <property type="entry name" value="ARTD/PARP"/>
</dbReference>
<keyword evidence="6" id="KW-0677">Repeat</keyword>
<evidence type="ECO:0000256" key="13">
    <source>
        <dbReference type="ARBA" id="ARBA00024347"/>
    </source>
</evidence>
<evidence type="ECO:0000313" key="21">
    <source>
        <dbReference type="EMBL" id="TQV90589.1"/>
    </source>
</evidence>
<keyword evidence="4" id="KW-0548">Nucleotidyltransferase</keyword>
<dbReference type="SUPFAM" id="SSF52113">
    <property type="entry name" value="BRCT domain"/>
    <property type="match status" value="1"/>
</dbReference>
<evidence type="ECO:0000256" key="14">
    <source>
        <dbReference type="ARBA" id="ARBA00033987"/>
    </source>
</evidence>
<dbReference type="InterPro" id="IPR001357">
    <property type="entry name" value="BRCT_dom"/>
</dbReference>
<feature type="region of interest" description="Disordered" evidence="16">
    <location>
        <begin position="365"/>
        <end position="397"/>
    </location>
</feature>
<keyword evidence="11" id="KW-0238">DNA-binding</keyword>
<dbReference type="Gene3D" id="3.40.50.10190">
    <property type="entry name" value="BRCT domain"/>
    <property type="match status" value="1"/>
</dbReference>
<comment type="similarity">
    <text evidence="13">Belongs to the ARTD/PARP family.</text>
</comment>
<keyword evidence="10 15" id="KW-0520">NAD</keyword>
<dbReference type="InterPro" id="IPR036420">
    <property type="entry name" value="BRCT_dom_sf"/>
</dbReference>
<dbReference type="CDD" id="cd01437">
    <property type="entry name" value="parp_like"/>
    <property type="match status" value="1"/>
</dbReference>
<dbReference type="PROSITE" id="PS51060">
    <property type="entry name" value="PARP_ALPHA_HD"/>
    <property type="match status" value="1"/>
</dbReference>
<reference evidence="21 22" key="1">
    <citation type="journal article" date="2019" name="Appl. Microbiol. Biotechnol.">
        <title>Genome sequence of Isaria javanica and comparative genome analysis insights into family S53 peptidase evolution in fungal entomopathogens.</title>
        <authorList>
            <person name="Lin R."/>
            <person name="Zhang X."/>
            <person name="Xin B."/>
            <person name="Zou M."/>
            <person name="Gao Y."/>
            <person name="Qin F."/>
            <person name="Hu Q."/>
            <person name="Xie B."/>
            <person name="Cheng X."/>
        </authorList>
    </citation>
    <scope>NUCLEOTIDE SEQUENCE [LARGE SCALE GENOMIC DNA]</scope>
    <source>
        <strain evidence="21 22">IJ1G</strain>
    </source>
</reference>
<dbReference type="GO" id="GO:0006302">
    <property type="term" value="P:double-strand break repair"/>
    <property type="evidence" value="ECO:0007669"/>
    <property type="project" value="TreeGrafter"/>
</dbReference>
<feature type="domain" description="BRCT" evidence="17">
    <location>
        <begin position="38"/>
        <end position="133"/>
    </location>
</feature>
<dbReference type="GO" id="GO:0016779">
    <property type="term" value="F:nucleotidyltransferase activity"/>
    <property type="evidence" value="ECO:0007669"/>
    <property type="project" value="UniProtKB-KW"/>
</dbReference>
<evidence type="ECO:0000256" key="8">
    <source>
        <dbReference type="ARBA" id="ARBA00022771"/>
    </source>
</evidence>
<feature type="domain" description="WGR" evidence="20">
    <location>
        <begin position="262"/>
        <end position="359"/>
    </location>
</feature>
<dbReference type="EC" id="2.4.2.-" evidence="15"/>
<dbReference type="SUPFAM" id="SSF142921">
    <property type="entry name" value="WGR domain-like"/>
    <property type="match status" value="1"/>
</dbReference>
<dbReference type="EMBL" id="SPUK01000025">
    <property type="protein sequence ID" value="TQV90589.1"/>
    <property type="molecule type" value="Genomic_DNA"/>
</dbReference>
<dbReference type="SMART" id="SM00773">
    <property type="entry name" value="WGR"/>
    <property type="match status" value="1"/>
</dbReference>
<comment type="caution">
    <text evidence="21">The sequence shown here is derived from an EMBL/GenBank/DDBJ whole genome shotgun (WGS) entry which is preliminary data.</text>
</comment>
<evidence type="ECO:0000259" key="17">
    <source>
        <dbReference type="PROSITE" id="PS50172"/>
    </source>
</evidence>
<dbReference type="Gene3D" id="3.90.228.10">
    <property type="match status" value="1"/>
</dbReference>
<dbReference type="InterPro" id="IPR012317">
    <property type="entry name" value="Poly(ADP-ribose)pol_cat_dom"/>
</dbReference>
<keyword evidence="9" id="KW-0862">Zinc</keyword>
<evidence type="ECO:0000259" key="18">
    <source>
        <dbReference type="PROSITE" id="PS51059"/>
    </source>
</evidence>
<dbReference type="GO" id="GO:0003677">
    <property type="term" value="F:DNA binding"/>
    <property type="evidence" value="ECO:0007669"/>
    <property type="project" value="UniProtKB-KW"/>
</dbReference>
<dbReference type="InterPro" id="IPR004102">
    <property type="entry name" value="Poly(ADP-ribose)pol_reg_dom"/>
</dbReference>
<keyword evidence="2 15" id="KW-0328">Glycosyltransferase</keyword>
<sequence>MAPRKKAAQDPAPPINGASQVTAATTTSVIPDASPYGAVHRPLQGVRVVVSGHVNVSDYAPYGIEYLLGDLGAAQDSRVINAVTHVIATREDYLKNATKVRNGKDKGLPIVRGTWITECDRTQTLVDVDKHTWPAVIEQEEKLKAARQEFIAAQKSGQINGADKKRPIAVANSIDAPTNGGGDQDDDDAKEEEEEPKPKKARAARGKKQDPVKDEDDEMKDADDESAKQLQEEDAKGTEAEQGQIAKQGLVIPVDSLCPLSGFQVYIDPNSGVIYDASLNQTNASNNNNKFYIVQLLHDPKAGKFSTWTRWGRVGEPGANASLGNGTLESALSNFEKKFKDKSGLRWDARGDPPRPGKYAFVERSYEPDSDSEDGDAADDKGADTKAIKEEEPEPDCTLDDSTKALMEMIFNNGFMQATLAELNYDANKLPLGKLSKATILRGFEQLKSLSDLFDDNSLAASRWSMTVPAATEHFSNTYYSLIPHDFGRHRPPIISDERRLKREVELLESLSDMKIAADLMKADRSAAAAADPVHHLDRKFQGLNMEEMTPLKRTTKEFKTLEQYLCGTVGSTHNLSYQVVDIFRIERRGERKRFGASAFSSIPSDKRLLWHGSRSTNFGGILSQGLRIAPPEAPVSGYMFGKGIYLADMSSKSAGYCVPSMSRGEGLLLLCEAELGDPMLELVHSSYSADDEARDAGKWSTKGQGTFAPPSWMDAAAVHKSLKGIKMPDPSKPAENTNVKDASLYYNEYICYDVDQVQLRYLFRVKM</sequence>
<dbReference type="InterPro" id="IPR036616">
    <property type="entry name" value="Poly(ADP-ribose)pol_reg_dom_sf"/>
</dbReference>
<dbReference type="Gene3D" id="1.20.142.10">
    <property type="entry name" value="Poly(ADP-ribose) polymerase, regulatory domain"/>
    <property type="match status" value="1"/>
</dbReference>
<dbReference type="PROSITE" id="PS50172">
    <property type="entry name" value="BRCT"/>
    <property type="match status" value="1"/>
</dbReference>
<evidence type="ECO:0000256" key="2">
    <source>
        <dbReference type="ARBA" id="ARBA00022676"/>
    </source>
</evidence>
<feature type="compositionally biased region" description="Basic and acidic residues" evidence="16">
    <location>
        <begin position="225"/>
        <end position="239"/>
    </location>
</feature>
<feature type="compositionally biased region" description="Acidic residues" evidence="16">
    <location>
        <begin position="183"/>
        <end position="195"/>
    </location>
</feature>